<name>A0A395V2Z5_9FIRM</name>
<proteinExistence type="predicted"/>
<dbReference type="Proteomes" id="UP000266172">
    <property type="component" value="Unassembled WGS sequence"/>
</dbReference>
<gene>
    <name evidence="1" type="ORF">DWX93_15825</name>
</gene>
<reference evidence="1 2" key="1">
    <citation type="submission" date="2018-08" db="EMBL/GenBank/DDBJ databases">
        <title>A genome reference for cultivated species of the human gut microbiota.</title>
        <authorList>
            <person name="Zou Y."/>
            <person name="Xue W."/>
            <person name="Luo G."/>
        </authorList>
    </citation>
    <scope>NUCLEOTIDE SEQUENCE [LARGE SCALE GENOMIC DNA]</scope>
    <source>
        <strain evidence="1 2">AF22-12AC</strain>
    </source>
</reference>
<dbReference type="EMBL" id="QRVL01000023">
    <property type="protein sequence ID" value="RGS36377.1"/>
    <property type="molecule type" value="Genomic_DNA"/>
</dbReference>
<evidence type="ECO:0000313" key="2">
    <source>
        <dbReference type="Proteomes" id="UP000266172"/>
    </source>
</evidence>
<organism evidence="1 2">
    <name type="scientific">Roseburia hominis</name>
    <dbReference type="NCBI Taxonomy" id="301301"/>
    <lineage>
        <taxon>Bacteria</taxon>
        <taxon>Bacillati</taxon>
        <taxon>Bacillota</taxon>
        <taxon>Clostridia</taxon>
        <taxon>Lachnospirales</taxon>
        <taxon>Lachnospiraceae</taxon>
        <taxon>Roseburia</taxon>
    </lineage>
</organism>
<sequence length="133" mass="14906">MTLEKMHPCADYAKVWIDGNGEVNTAEETVLQTGDIAQVRYVGLITAYRTDNGTGYISGEYWFHVNNLTDAGEASQLVLGRRVSFTIEQTLKGKLCAAKDVTLISEKTVIAEEKQEEAKPERLRGYIVKYMIK</sequence>
<comment type="caution">
    <text evidence="1">The sequence shown here is derived from an EMBL/GenBank/DDBJ whole genome shotgun (WGS) entry which is preliminary data.</text>
</comment>
<dbReference type="InterPro" id="IPR012340">
    <property type="entry name" value="NA-bd_OB-fold"/>
</dbReference>
<protein>
    <submittedName>
        <fullName evidence="1">Uncharacterized protein</fullName>
    </submittedName>
</protein>
<accession>A0A395V2Z5</accession>
<dbReference type="SUPFAM" id="SSF50249">
    <property type="entry name" value="Nucleic acid-binding proteins"/>
    <property type="match status" value="1"/>
</dbReference>
<evidence type="ECO:0000313" key="1">
    <source>
        <dbReference type="EMBL" id="RGS36377.1"/>
    </source>
</evidence>
<dbReference type="AlphaFoldDB" id="A0A395V2Z5"/>
<dbReference type="Gene3D" id="2.40.50.140">
    <property type="entry name" value="Nucleic acid-binding proteins"/>
    <property type="match status" value="1"/>
</dbReference>